<reference evidence="1 2" key="1">
    <citation type="journal article" date="2013" name="ISME J.">
        <title>Comparative genomics of pathogenic lineages of Vibrio nigripulchritudo identifies virulence-associated traits.</title>
        <authorList>
            <person name="Goudenege D."/>
            <person name="Labreuche Y."/>
            <person name="Krin E."/>
            <person name="Ansquer D."/>
            <person name="Mangenot S."/>
            <person name="Calteau A."/>
            <person name="Medigue C."/>
            <person name="Mazel D."/>
            <person name="Polz M.F."/>
            <person name="Le Roux F."/>
        </authorList>
    </citation>
    <scope>NUCLEOTIDE SEQUENCE [LARGE SCALE GENOMIC DNA]</scope>
    <source>
        <strain evidence="1 2">SOn1</strain>
    </source>
</reference>
<name>A0AAV2VW12_9VIBR</name>
<proteinExistence type="predicted"/>
<dbReference type="PROSITE" id="PS51257">
    <property type="entry name" value="PROKAR_LIPOPROTEIN"/>
    <property type="match status" value="1"/>
</dbReference>
<sequence>MRKITILTIFVSLTLALTGCSRFPQDNILDFLPVSAPSLEKVIPAFQGEWFGNMMKGEAGQDEHVTYHISSGSLAKEVTKNVVTKVSVFMVTARLPAPQKQQERIQKLIHELRE</sequence>
<organism evidence="1 2">
    <name type="scientific">Vibrio nigripulchritudo SOn1</name>
    <dbReference type="NCBI Taxonomy" id="1238450"/>
    <lineage>
        <taxon>Bacteria</taxon>
        <taxon>Pseudomonadati</taxon>
        <taxon>Pseudomonadota</taxon>
        <taxon>Gammaproteobacteria</taxon>
        <taxon>Vibrionales</taxon>
        <taxon>Vibrionaceae</taxon>
        <taxon>Vibrio</taxon>
    </lineage>
</organism>
<gene>
    <name evidence="1" type="ORF">VIBNISOn1_710001</name>
</gene>
<dbReference type="RefSeq" id="WP_022613225.1">
    <property type="nucleotide sequence ID" value="NZ_LK391965.1"/>
</dbReference>
<evidence type="ECO:0000313" key="1">
    <source>
        <dbReference type="EMBL" id="CCO48902.1"/>
    </source>
</evidence>
<dbReference type="AlphaFoldDB" id="A0AAV2VW12"/>
<dbReference type="EMBL" id="CAOF01000166">
    <property type="protein sequence ID" value="CCO48902.1"/>
    <property type="molecule type" value="Genomic_DNA"/>
</dbReference>
<protein>
    <submittedName>
        <fullName evidence="1">Uncharacterized protein</fullName>
    </submittedName>
</protein>
<dbReference type="Proteomes" id="UP000018211">
    <property type="component" value="Unassembled WGS sequence"/>
</dbReference>
<evidence type="ECO:0000313" key="2">
    <source>
        <dbReference type="Proteomes" id="UP000018211"/>
    </source>
</evidence>
<comment type="caution">
    <text evidence="1">The sequence shown here is derived from an EMBL/GenBank/DDBJ whole genome shotgun (WGS) entry which is preliminary data.</text>
</comment>
<accession>A0AAV2VW12</accession>